<accession>A0A7X1B5J3</accession>
<evidence type="ECO:0000313" key="6">
    <source>
        <dbReference type="EMBL" id="MBC2606044.1"/>
    </source>
</evidence>
<dbReference type="Pfam" id="PF00011">
    <property type="entry name" value="HSP20"/>
    <property type="match status" value="1"/>
</dbReference>
<dbReference type="CDD" id="cd06464">
    <property type="entry name" value="ACD_sHsps-like"/>
    <property type="match status" value="1"/>
</dbReference>
<dbReference type="InterPro" id="IPR044587">
    <property type="entry name" value="HSP21-like"/>
</dbReference>
<comment type="similarity">
    <text evidence="2 3">Belongs to the small heat shock protein (HSP20) family.</text>
</comment>
<evidence type="ECO:0000256" key="1">
    <source>
        <dbReference type="ARBA" id="ARBA00023016"/>
    </source>
</evidence>
<feature type="domain" description="SHSP" evidence="5">
    <location>
        <begin position="22"/>
        <end position="133"/>
    </location>
</feature>
<feature type="region of interest" description="Disordered" evidence="4">
    <location>
        <begin position="1"/>
        <end position="23"/>
    </location>
</feature>
<dbReference type="InterPro" id="IPR002068">
    <property type="entry name" value="A-crystallin/Hsp20_dom"/>
</dbReference>
<name>A0A7X1B5J3_9BACT</name>
<evidence type="ECO:0000256" key="4">
    <source>
        <dbReference type="SAM" id="MobiDB-lite"/>
    </source>
</evidence>
<dbReference type="RefSeq" id="WP_185659928.1">
    <property type="nucleotide sequence ID" value="NZ_CAWPOO010000007.1"/>
</dbReference>
<dbReference type="AlphaFoldDB" id="A0A7X1B5J3"/>
<dbReference type="EMBL" id="JACHVC010000007">
    <property type="protein sequence ID" value="MBC2606044.1"/>
    <property type="molecule type" value="Genomic_DNA"/>
</dbReference>
<comment type="caution">
    <text evidence="6">The sequence shown here is derived from an EMBL/GenBank/DDBJ whole genome shotgun (WGS) entry which is preliminary data.</text>
</comment>
<organism evidence="6 7">
    <name type="scientific">Pelagicoccus albus</name>
    <dbReference type="NCBI Taxonomy" id="415222"/>
    <lineage>
        <taxon>Bacteria</taxon>
        <taxon>Pseudomonadati</taxon>
        <taxon>Verrucomicrobiota</taxon>
        <taxon>Opitutia</taxon>
        <taxon>Puniceicoccales</taxon>
        <taxon>Pelagicoccaceae</taxon>
        <taxon>Pelagicoccus</taxon>
    </lineage>
</organism>
<dbReference type="SUPFAM" id="SSF49764">
    <property type="entry name" value="HSP20-like chaperones"/>
    <property type="match status" value="1"/>
</dbReference>
<dbReference type="PANTHER" id="PTHR46733:SF4">
    <property type="entry name" value="HEAT SHOCK PROTEIN 21, CHLOROPLASTIC"/>
    <property type="match status" value="1"/>
</dbReference>
<evidence type="ECO:0000313" key="7">
    <source>
        <dbReference type="Proteomes" id="UP000526501"/>
    </source>
</evidence>
<keyword evidence="1" id="KW-0346">Stress response</keyword>
<keyword evidence="7" id="KW-1185">Reference proteome</keyword>
<evidence type="ECO:0000256" key="3">
    <source>
        <dbReference type="RuleBase" id="RU003616"/>
    </source>
</evidence>
<dbReference type="PROSITE" id="PS01031">
    <property type="entry name" value="SHSP"/>
    <property type="match status" value="1"/>
</dbReference>
<dbReference type="Proteomes" id="UP000526501">
    <property type="component" value="Unassembled WGS sequence"/>
</dbReference>
<dbReference type="PANTHER" id="PTHR46733">
    <property type="entry name" value="26.5 KDA HEAT SHOCK PROTEIN, MITOCHONDRIAL"/>
    <property type="match status" value="1"/>
</dbReference>
<dbReference type="Gene3D" id="2.60.40.790">
    <property type="match status" value="1"/>
</dbReference>
<evidence type="ECO:0000259" key="5">
    <source>
        <dbReference type="PROSITE" id="PS01031"/>
    </source>
</evidence>
<reference evidence="6 7" key="1">
    <citation type="submission" date="2020-07" db="EMBL/GenBank/DDBJ databases">
        <authorList>
            <person name="Feng X."/>
        </authorList>
    </citation>
    <scope>NUCLEOTIDE SEQUENCE [LARGE SCALE GENOMIC DNA]</scope>
    <source>
        <strain evidence="6 7">JCM23202</strain>
    </source>
</reference>
<evidence type="ECO:0000256" key="2">
    <source>
        <dbReference type="PROSITE-ProRule" id="PRU00285"/>
    </source>
</evidence>
<proteinExistence type="inferred from homology"/>
<gene>
    <name evidence="6" type="ORF">H5P27_08300</name>
</gene>
<sequence length="133" mass="14917">MSLLNVTKKGQPTAETSEGNQSSHVRYVRPVYQIEEQDSAYQVQVDLPGVVKDQVEITLADGVLEILGSREWVNRKDWNPLAGVSEDGLVYRLRLDVSEEVDGESIAADFEYGVLRLTLSKAEEKKPRRIAID</sequence>
<dbReference type="GO" id="GO:0009408">
    <property type="term" value="P:response to heat"/>
    <property type="evidence" value="ECO:0007669"/>
    <property type="project" value="InterPro"/>
</dbReference>
<protein>
    <submittedName>
        <fullName evidence="6">Hsp20/alpha crystallin family protein</fullName>
    </submittedName>
</protein>
<dbReference type="InterPro" id="IPR008978">
    <property type="entry name" value="HSP20-like_chaperone"/>
</dbReference>